<dbReference type="PRINTS" id="PR00111">
    <property type="entry name" value="ABHYDROLASE"/>
</dbReference>
<dbReference type="AlphaFoldDB" id="A0A062U6P4"/>
<keyword evidence="1" id="KW-0812">Transmembrane</keyword>
<dbReference type="EMBL" id="AWFF01000053">
    <property type="protein sequence ID" value="KCZ53418.1"/>
    <property type="molecule type" value="Genomic_DNA"/>
</dbReference>
<dbReference type="PANTHER" id="PTHR46438:SF11">
    <property type="entry name" value="LIPASE-RELATED"/>
    <property type="match status" value="1"/>
</dbReference>
<protein>
    <recommendedName>
        <fullName evidence="2">AB hydrolase-1 domain-containing protein</fullName>
    </recommendedName>
</protein>
<reference evidence="3 4" key="1">
    <citation type="journal article" date="2014" name="Antonie Van Leeuwenhoek">
        <title>Hyphomonas beringensis sp. nov. and Hyphomonas chukchiensis sp. nov., isolated from surface seawater of the Bering Sea and Chukchi Sea.</title>
        <authorList>
            <person name="Li C."/>
            <person name="Lai Q."/>
            <person name="Li G."/>
            <person name="Dong C."/>
            <person name="Wang J."/>
            <person name="Liao Y."/>
            <person name="Shao Z."/>
        </authorList>
    </citation>
    <scope>NUCLEOTIDE SEQUENCE [LARGE SCALE GENOMIC DNA]</scope>
    <source>
        <strain evidence="3 4">25B14_1</strain>
    </source>
</reference>
<dbReference type="PATRIC" id="fig|1280946.3.peg.2575"/>
<dbReference type="Pfam" id="PF00561">
    <property type="entry name" value="Abhydrolase_1"/>
    <property type="match status" value="1"/>
</dbReference>
<dbReference type="STRING" id="1280946.HY29_17095"/>
<gene>
    <name evidence="3" type="ORF">HY29_17095</name>
</gene>
<name>A0A062U6P4_9PROT</name>
<evidence type="ECO:0000259" key="2">
    <source>
        <dbReference type="Pfam" id="PF00561"/>
    </source>
</evidence>
<dbReference type="InterPro" id="IPR000073">
    <property type="entry name" value="AB_hydrolase_1"/>
</dbReference>
<keyword evidence="1" id="KW-1133">Transmembrane helix</keyword>
<comment type="caution">
    <text evidence="3">The sequence shown here is derived from an EMBL/GenBank/DDBJ whole genome shotgun (WGS) entry which is preliminary data.</text>
</comment>
<keyword evidence="4" id="KW-1185">Reference proteome</keyword>
<sequence length="341" mass="37547">MHTGEIRDVFRRFLVVLLTLGVILTAGFYMLKRPDISYNTLESVYSYNDSRYLKSGGETQIHFRDIGPRDAPVIVLVHGYAASMQTWDDWVKRLRRDYRVISLDLPGHGLSRCVDNDAIGIEQFVDTVDRVVTTVDVRNFTLVGSSMGGQTAWAYALEYPEKLDGLVLVDAAGWPDEKGEGDSDPLIFKLLRNGAARKLMKDLDLSALIRSGLEKGFADPTLVDDQMVERYSALSRAPCHREALLKLMSGATKRVPATKETLARIDVPTLVMQGEADNIIPAAHGRKFADAIPGAQLKLYPNVGHIPQEEISEASADDLKAFLSGIYAAPEPAEAAPTEGE</sequence>
<organism evidence="3 4">
    <name type="scientific">Hyphomonas beringensis</name>
    <dbReference type="NCBI Taxonomy" id="1280946"/>
    <lineage>
        <taxon>Bacteria</taxon>
        <taxon>Pseudomonadati</taxon>
        <taxon>Pseudomonadota</taxon>
        <taxon>Alphaproteobacteria</taxon>
        <taxon>Hyphomonadales</taxon>
        <taxon>Hyphomonadaceae</taxon>
        <taxon>Hyphomonas</taxon>
    </lineage>
</organism>
<dbReference type="Proteomes" id="UP000027037">
    <property type="component" value="Unassembled WGS sequence"/>
</dbReference>
<feature type="domain" description="AB hydrolase-1" evidence="2">
    <location>
        <begin position="72"/>
        <end position="310"/>
    </location>
</feature>
<dbReference type="SUPFAM" id="SSF53474">
    <property type="entry name" value="alpha/beta-Hydrolases"/>
    <property type="match status" value="1"/>
</dbReference>
<accession>A0A062U6P4</accession>
<proteinExistence type="predicted"/>
<evidence type="ECO:0000313" key="3">
    <source>
        <dbReference type="EMBL" id="KCZ53418.1"/>
    </source>
</evidence>
<feature type="transmembrane region" description="Helical" evidence="1">
    <location>
        <begin position="12"/>
        <end position="31"/>
    </location>
</feature>
<dbReference type="InterPro" id="IPR029058">
    <property type="entry name" value="AB_hydrolase_fold"/>
</dbReference>
<dbReference type="PANTHER" id="PTHR46438">
    <property type="entry name" value="ALPHA/BETA-HYDROLASES SUPERFAMILY PROTEIN"/>
    <property type="match status" value="1"/>
</dbReference>
<dbReference type="Gene3D" id="3.40.50.1820">
    <property type="entry name" value="alpha/beta hydrolase"/>
    <property type="match status" value="1"/>
</dbReference>
<keyword evidence="1" id="KW-0472">Membrane</keyword>
<evidence type="ECO:0000313" key="4">
    <source>
        <dbReference type="Proteomes" id="UP000027037"/>
    </source>
</evidence>
<evidence type="ECO:0000256" key="1">
    <source>
        <dbReference type="SAM" id="Phobius"/>
    </source>
</evidence>
<dbReference type="eggNOG" id="COG2267">
    <property type="taxonomic scope" value="Bacteria"/>
</dbReference>